<reference evidence="1 2" key="1">
    <citation type="submission" date="2018-01" db="EMBL/GenBank/DDBJ databases">
        <title>Complete genome sequence of Bacteriovorax stolpii DSM12778.</title>
        <authorList>
            <person name="Tang B."/>
            <person name="Chang J."/>
        </authorList>
    </citation>
    <scope>NUCLEOTIDE SEQUENCE [LARGE SCALE GENOMIC DNA]</scope>
    <source>
        <strain evidence="1 2">DSM 12778</strain>
    </source>
</reference>
<accession>A0A2K9NMF8</accession>
<keyword evidence="2" id="KW-1185">Reference proteome</keyword>
<dbReference type="OrthoDB" id="5325135at2"/>
<dbReference type="Proteomes" id="UP000235584">
    <property type="component" value="Chromosome"/>
</dbReference>
<proteinExistence type="predicted"/>
<protein>
    <submittedName>
        <fullName evidence="1">Uncharacterized protein</fullName>
    </submittedName>
</protein>
<dbReference type="AlphaFoldDB" id="A0A2K9NMF8"/>
<sequence length="63" mass="6785">MKKLIAYLKDESGQTSTEYILLVAVVAMIIFKFKKTGGDALDGLTTKVFGKAETMVDGIDVGN</sequence>
<evidence type="ECO:0000313" key="2">
    <source>
        <dbReference type="Proteomes" id="UP000235584"/>
    </source>
</evidence>
<evidence type="ECO:0000313" key="1">
    <source>
        <dbReference type="EMBL" id="AUN96696.1"/>
    </source>
</evidence>
<name>A0A2K9NMF8_BACTC</name>
<gene>
    <name evidence="1" type="ORF">C0V70_00940</name>
</gene>
<dbReference type="KEGG" id="bsto:C0V70_00940"/>
<dbReference type="EMBL" id="CP025704">
    <property type="protein sequence ID" value="AUN96696.1"/>
    <property type="molecule type" value="Genomic_DNA"/>
</dbReference>
<dbReference type="RefSeq" id="WP_102241991.1">
    <property type="nucleotide sequence ID" value="NZ_CP025704.1"/>
</dbReference>
<organism evidence="1 2">
    <name type="scientific">Bacteriovorax stolpii</name>
    <name type="common">Bdellovibrio stolpii</name>
    <dbReference type="NCBI Taxonomy" id="960"/>
    <lineage>
        <taxon>Bacteria</taxon>
        <taxon>Pseudomonadati</taxon>
        <taxon>Bdellovibrionota</taxon>
        <taxon>Bacteriovoracia</taxon>
        <taxon>Bacteriovoracales</taxon>
        <taxon>Bacteriovoracaceae</taxon>
        <taxon>Bacteriovorax</taxon>
    </lineage>
</organism>